<sequence>MVFQNIFYSYESLCLTFDFQLLEPVTLKQHSMKKLYILFFWILGISTWAAHSDVPPSPHNSYIVPASVLAPQDYFITQWDLSKIGSAVSEETTSLTFGVAGVGSVNYSWTTTDNSSSESGVIANGNTTANITGLPAGKTIVLSMEPANLRRFYINYGTDRQRLTDVKQWGVVAWSSMQNAFYGSSNLNISATDVPNLGNVTSMYSMFAFCSNRNGPSNINNWDMSKVTSMGYMFCLASVFNQNIGSWNTANVTNMSFMFYNASVFNQNVAHLLKIYKKDEVVAKKVLK</sequence>
<proteinExistence type="predicted"/>
<organism evidence="1 2">
    <name type="scientific">Epilithonimonas vandammei</name>
    <dbReference type="NCBI Taxonomy" id="2487072"/>
    <lineage>
        <taxon>Bacteria</taxon>
        <taxon>Pseudomonadati</taxon>
        <taxon>Bacteroidota</taxon>
        <taxon>Flavobacteriia</taxon>
        <taxon>Flavobacteriales</taxon>
        <taxon>Weeksellaceae</taxon>
        <taxon>Chryseobacterium group</taxon>
        <taxon>Epilithonimonas</taxon>
    </lineage>
</organism>
<dbReference type="Pfam" id="PF03382">
    <property type="entry name" value="DUF285"/>
    <property type="match status" value="1"/>
</dbReference>
<dbReference type="InterPro" id="IPR005046">
    <property type="entry name" value="DUF285"/>
</dbReference>
<gene>
    <name evidence="1" type="ORF">EIB75_15300</name>
</gene>
<dbReference type="Proteomes" id="UP000272316">
    <property type="component" value="Chromosome"/>
</dbReference>
<accession>A0A3G8ZPT1</accession>
<dbReference type="RefSeq" id="WP_124987227.1">
    <property type="nucleotide sequence ID" value="NZ_CP034160.1"/>
</dbReference>
<name>A0A3G8ZPT1_9FLAO</name>
<dbReference type="EMBL" id="CP034160">
    <property type="protein sequence ID" value="AZI56544.1"/>
    <property type="molecule type" value="Genomic_DNA"/>
</dbReference>
<evidence type="ECO:0000313" key="1">
    <source>
        <dbReference type="EMBL" id="AZI56544.1"/>
    </source>
</evidence>
<dbReference type="AlphaFoldDB" id="A0A3G8ZPT1"/>
<dbReference type="KEGG" id="eva:EIB75_15300"/>
<evidence type="ECO:0000313" key="2">
    <source>
        <dbReference type="Proteomes" id="UP000272316"/>
    </source>
</evidence>
<reference evidence="2" key="1">
    <citation type="submission" date="2018-11" db="EMBL/GenBank/DDBJ databases">
        <title>Proposal to divide the Flavobacteriaceae and reorganize its genera based on Amino Acid Identity values calculated from whole genome sequences.</title>
        <authorList>
            <person name="Nicholson A.C."/>
            <person name="Gulvik C.A."/>
            <person name="Whitney A.M."/>
            <person name="Sheth M."/>
            <person name="Batra D."/>
            <person name="Pryor J."/>
            <person name="Bernardet J.-F."/>
            <person name="Hugo C."/>
            <person name="Kampfer P."/>
            <person name="Newman J.D."/>
            <person name="McQuiston J.R."/>
        </authorList>
    </citation>
    <scope>NUCLEOTIDE SEQUENCE [LARGE SCALE GENOMIC DNA]</scope>
    <source>
        <strain evidence="2">H6466</strain>
    </source>
</reference>
<protein>
    <submittedName>
        <fullName evidence="1">BspA family leucine-rich repeat surface protein</fullName>
    </submittedName>
</protein>